<keyword evidence="4" id="KW-0808">Transferase</keyword>
<dbReference type="GO" id="GO:0016301">
    <property type="term" value="F:kinase activity"/>
    <property type="evidence" value="ECO:0007669"/>
    <property type="project" value="UniProtKB-KW"/>
</dbReference>
<feature type="domain" description="WIF" evidence="3">
    <location>
        <begin position="47"/>
        <end position="108"/>
    </location>
</feature>
<sequence>MEGITSPYDITPAGLCNSMLREMMWTPRLIKVTDTSGMGSKRAQVCEACVWCVLGIRVSLLAELYYVREGVINTYALNFTVPVPANFTYIYFTWKSLIKRPVGAVGRV</sequence>
<dbReference type="AlphaFoldDB" id="A0A5B7ELY9"/>
<dbReference type="PROSITE" id="PS50814">
    <property type="entry name" value="WIF"/>
    <property type="match status" value="1"/>
</dbReference>
<evidence type="ECO:0000313" key="4">
    <source>
        <dbReference type="EMBL" id="MPC34297.1"/>
    </source>
</evidence>
<dbReference type="EMBL" id="VSRR010003025">
    <property type="protein sequence ID" value="MPC34297.1"/>
    <property type="molecule type" value="Genomic_DNA"/>
</dbReference>
<dbReference type="Pfam" id="PF02019">
    <property type="entry name" value="WIF"/>
    <property type="match status" value="1"/>
</dbReference>
<dbReference type="InterPro" id="IPR038677">
    <property type="entry name" value="WIF_sf"/>
</dbReference>
<accession>A0A5B7ELY9</accession>
<keyword evidence="4" id="KW-0418">Kinase</keyword>
<organism evidence="4 5">
    <name type="scientific">Portunus trituberculatus</name>
    <name type="common">Swimming crab</name>
    <name type="synonym">Neptunus trituberculatus</name>
    <dbReference type="NCBI Taxonomy" id="210409"/>
    <lineage>
        <taxon>Eukaryota</taxon>
        <taxon>Metazoa</taxon>
        <taxon>Ecdysozoa</taxon>
        <taxon>Arthropoda</taxon>
        <taxon>Crustacea</taxon>
        <taxon>Multicrustacea</taxon>
        <taxon>Malacostraca</taxon>
        <taxon>Eumalacostraca</taxon>
        <taxon>Eucarida</taxon>
        <taxon>Decapoda</taxon>
        <taxon>Pleocyemata</taxon>
        <taxon>Brachyura</taxon>
        <taxon>Eubrachyura</taxon>
        <taxon>Portunoidea</taxon>
        <taxon>Portunidae</taxon>
        <taxon>Portuninae</taxon>
        <taxon>Portunus</taxon>
    </lineage>
</organism>
<gene>
    <name evidence="4" type="primary">drl_1</name>
    <name evidence="4" type="ORF">E2C01_027681</name>
</gene>
<reference evidence="4 5" key="1">
    <citation type="submission" date="2019-05" db="EMBL/GenBank/DDBJ databases">
        <title>Another draft genome of Portunus trituberculatus and its Hox gene families provides insights of decapod evolution.</title>
        <authorList>
            <person name="Jeong J.-H."/>
            <person name="Song I."/>
            <person name="Kim S."/>
            <person name="Choi T."/>
            <person name="Kim D."/>
            <person name="Ryu S."/>
            <person name="Kim W."/>
        </authorList>
    </citation>
    <scope>NUCLEOTIDE SEQUENCE [LARGE SCALE GENOMIC DNA]</scope>
    <source>
        <tissue evidence="4">Muscle</tissue>
    </source>
</reference>
<proteinExistence type="predicted"/>
<dbReference type="Gene3D" id="2.60.40.2170">
    <property type="entry name" value="Wnt, WIF domain"/>
    <property type="match status" value="1"/>
</dbReference>
<protein>
    <submittedName>
        <fullName evidence="4">Tyrosine-protein kinase Drl</fullName>
    </submittedName>
</protein>
<keyword evidence="2" id="KW-0325">Glycoprotein</keyword>
<keyword evidence="5" id="KW-1185">Reference proteome</keyword>
<evidence type="ECO:0000313" key="5">
    <source>
        <dbReference type="Proteomes" id="UP000324222"/>
    </source>
</evidence>
<dbReference type="Proteomes" id="UP000324222">
    <property type="component" value="Unassembled WGS sequence"/>
</dbReference>
<dbReference type="InterPro" id="IPR003306">
    <property type="entry name" value="WIF"/>
</dbReference>
<keyword evidence="1" id="KW-0732">Signal</keyword>
<evidence type="ECO:0000256" key="1">
    <source>
        <dbReference type="ARBA" id="ARBA00022729"/>
    </source>
</evidence>
<comment type="caution">
    <text evidence="4">The sequence shown here is derived from an EMBL/GenBank/DDBJ whole genome shotgun (WGS) entry which is preliminary data.</text>
</comment>
<name>A0A5B7ELY9_PORTR</name>
<evidence type="ECO:0000259" key="3">
    <source>
        <dbReference type="PROSITE" id="PS50814"/>
    </source>
</evidence>
<evidence type="ECO:0000256" key="2">
    <source>
        <dbReference type="ARBA" id="ARBA00023180"/>
    </source>
</evidence>
<dbReference type="OrthoDB" id="535945at2759"/>